<gene>
    <name evidence="2" type="ORF">Nans01_40450</name>
</gene>
<protein>
    <submittedName>
        <fullName evidence="2">Uncharacterized protein</fullName>
    </submittedName>
</protein>
<feature type="transmembrane region" description="Helical" evidence="1">
    <location>
        <begin position="440"/>
        <end position="458"/>
    </location>
</feature>
<evidence type="ECO:0000313" key="2">
    <source>
        <dbReference type="EMBL" id="GLU49694.1"/>
    </source>
</evidence>
<dbReference type="AlphaFoldDB" id="A0A9W6P8T7"/>
<organism evidence="2 3">
    <name type="scientific">Nocardiopsis ansamitocini</name>
    <dbReference type="NCBI Taxonomy" id="1670832"/>
    <lineage>
        <taxon>Bacteria</taxon>
        <taxon>Bacillati</taxon>
        <taxon>Actinomycetota</taxon>
        <taxon>Actinomycetes</taxon>
        <taxon>Streptosporangiales</taxon>
        <taxon>Nocardiopsidaceae</taxon>
        <taxon>Nocardiopsis</taxon>
    </lineage>
</organism>
<evidence type="ECO:0000313" key="3">
    <source>
        <dbReference type="Proteomes" id="UP001165092"/>
    </source>
</evidence>
<keyword evidence="3" id="KW-1185">Reference proteome</keyword>
<dbReference type="Proteomes" id="UP001165092">
    <property type="component" value="Unassembled WGS sequence"/>
</dbReference>
<accession>A0A9W6P8T7</accession>
<keyword evidence="1" id="KW-1133">Transmembrane helix</keyword>
<reference evidence="2" key="1">
    <citation type="submission" date="2023-02" db="EMBL/GenBank/DDBJ databases">
        <title>Nocardiopsis ansamitocini NBRC 112285.</title>
        <authorList>
            <person name="Ichikawa N."/>
            <person name="Sato H."/>
            <person name="Tonouchi N."/>
        </authorList>
    </citation>
    <scope>NUCLEOTIDE SEQUENCE</scope>
    <source>
        <strain evidence="2">NBRC 112285</strain>
    </source>
</reference>
<evidence type="ECO:0000256" key="1">
    <source>
        <dbReference type="SAM" id="Phobius"/>
    </source>
</evidence>
<sequence length="520" mass="55267">MDWTDYRQNREIERLNEEVGQAMASAHAQSSRLRSELSRIRGTLEQRLDRITASFDAFVELSDVRAGLLPFGDQARVRHQVRRMLEGPRPGHLPLDDVPGYWLAPAAKGLRAALAEDVSGAQRHFAEAAQLDAARSGVFALLATATAGQEPDRARAEVHADWILPTLMPELPARVSRQERALWLLAADGLLGAGARDHLLGCARAAFRAHPDSGSAATVWETFQGGAGPRRRARSKESLTGTAAAEAQLEAAARLGALRAWLEEGAASASPADPDPYAVETLRLLVEEGSPEEAPLIHRVEQLRRVVESSGSASSEAETAGWSEPAGDLVELLTSDATGAETTPGRRSFAVEVLSDQVQAGAARLAERATAQPADEARFLHRRSEVVITSRGADERDLAAVDAQLALGYPADNSGRIGALACAGGAVALLATGVFLGSFWVFLVLALAAAGAGAFAFVKGRRTAAERAQALAADRTRMRERADGAVREWHALVGRCAEAGPTAERDLAAIRSLLAGHATR</sequence>
<keyword evidence="1" id="KW-0472">Membrane</keyword>
<proteinExistence type="predicted"/>
<name>A0A9W6P8T7_9ACTN</name>
<dbReference type="RefSeq" id="WP_285761229.1">
    <property type="nucleotide sequence ID" value="NZ_BSQG01000008.1"/>
</dbReference>
<keyword evidence="1" id="KW-0812">Transmembrane</keyword>
<dbReference type="EMBL" id="BSQG01000008">
    <property type="protein sequence ID" value="GLU49694.1"/>
    <property type="molecule type" value="Genomic_DNA"/>
</dbReference>
<comment type="caution">
    <text evidence="2">The sequence shown here is derived from an EMBL/GenBank/DDBJ whole genome shotgun (WGS) entry which is preliminary data.</text>
</comment>